<dbReference type="PROSITE" id="PS51385">
    <property type="entry name" value="YJEF_N"/>
    <property type="match status" value="1"/>
</dbReference>
<comment type="function">
    <text evidence="17">Catalyzes the dehydration of the S-form of NAD(P)HX at the expense of ADP, which is converted to AMP. Together with NAD(P)HX epimerase, which catalyzes the epimerization of the S- and R-forms, the enzyme allows the repair of both epimers of NAD(P)HX, a damaged form of NAD(P)H that is a result of enzymatic or heat-dependent hydration.</text>
</comment>
<evidence type="ECO:0000256" key="15">
    <source>
        <dbReference type="ARBA" id="ARBA00048238"/>
    </source>
</evidence>
<evidence type="ECO:0000256" key="4">
    <source>
        <dbReference type="ARBA" id="ARBA00009524"/>
    </source>
</evidence>
<dbReference type="GO" id="GO:0052856">
    <property type="term" value="F:NAD(P)HX epimerase activity"/>
    <property type="evidence" value="ECO:0007669"/>
    <property type="project" value="UniProtKB-UniRule"/>
</dbReference>
<feature type="binding site" evidence="17">
    <location>
        <position position="342"/>
    </location>
    <ligand>
        <name>(6S)-NADPHX</name>
        <dbReference type="ChEBI" id="CHEBI:64076"/>
    </ligand>
</feature>
<dbReference type="InterPro" id="IPR029056">
    <property type="entry name" value="Ribokinase-like"/>
</dbReference>
<sequence>MQKVFDDVHALDKRCVDKFGLSEELLMEHAAASMMQYIRGKFSNNEKILIVCGAGNNGADGIALARLLYSQYDVSILVPYHVKSAMAKLQYKRANLLGVNIIDTLSVLSLEHGPDVIVDCLFGSGLNRDLDDESQRLLTRLNSRCGHKIACDIPSGINKQGQVTTVGFCADITITMGALKTQLYSDVAKDYTGNIIVSDLGVHRSIYETATNTFLLDSADIKLPLRIKQNSHKGSFGHLSVIVGNKTGAGIIAAEAAFAFGAGLVTVITEQEVNVPYHIMQTSILPENCTAVAIGMGLGHDRKAQVKQILNRDIAKVVDADLFHNDVILTVLNSENVVLTPHPKEFCSLLKRTKLAEITVVELQNNRFKYVRLFAVNYPQTVLLLKGANSLITYNNIIYINPLGSNALSKGGTGDVLTGLIAALLAQGYSAVNATITASLAHCMSATNYPKNNYSLTPMDVIEGVKVL</sequence>
<evidence type="ECO:0000256" key="10">
    <source>
        <dbReference type="ARBA" id="ARBA00023027"/>
    </source>
</evidence>
<comment type="catalytic activity">
    <reaction evidence="1 18 19">
        <text>(6R)-NADHX = (6S)-NADHX</text>
        <dbReference type="Rhea" id="RHEA:32215"/>
        <dbReference type="ChEBI" id="CHEBI:64074"/>
        <dbReference type="ChEBI" id="CHEBI:64075"/>
        <dbReference type="EC" id="5.1.99.6"/>
    </reaction>
</comment>
<dbReference type="SUPFAM" id="SSF64153">
    <property type="entry name" value="YjeF N-terminal domain-like"/>
    <property type="match status" value="1"/>
</dbReference>
<dbReference type="AlphaFoldDB" id="A0A330LI60"/>
<evidence type="ECO:0000256" key="12">
    <source>
        <dbReference type="ARBA" id="ARBA00023239"/>
    </source>
</evidence>
<dbReference type="EMBL" id="LS483250">
    <property type="protein sequence ID" value="SQD76857.1"/>
    <property type="molecule type" value="Genomic_DNA"/>
</dbReference>
<dbReference type="Pfam" id="PF03853">
    <property type="entry name" value="YjeF_N"/>
    <property type="match status" value="1"/>
</dbReference>
<dbReference type="Gene3D" id="3.40.50.10260">
    <property type="entry name" value="YjeF N-terminal domain"/>
    <property type="match status" value="1"/>
</dbReference>
<evidence type="ECO:0000313" key="23">
    <source>
        <dbReference type="Proteomes" id="UP000250163"/>
    </source>
</evidence>
<dbReference type="InterPro" id="IPR036652">
    <property type="entry name" value="YjeF_N_dom_sf"/>
</dbReference>
<evidence type="ECO:0000256" key="5">
    <source>
        <dbReference type="ARBA" id="ARBA00022723"/>
    </source>
</evidence>
<comment type="catalytic activity">
    <reaction evidence="2 18 19">
        <text>(6R)-NADPHX = (6S)-NADPHX</text>
        <dbReference type="Rhea" id="RHEA:32227"/>
        <dbReference type="ChEBI" id="CHEBI:64076"/>
        <dbReference type="ChEBI" id="CHEBI:64077"/>
        <dbReference type="EC" id="5.1.99.6"/>
    </reaction>
</comment>
<feature type="binding site" evidence="18">
    <location>
        <position position="119"/>
    </location>
    <ligand>
        <name>K(+)</name>
        <dbReference type="ChEBI" id="CHEBI:29103"/>
    </ligand>
</feature>
<keyword evidence="9 18" id="KW-0630">Potassium</keyword>
<organism evidence="22 23">
    <name type="scientific">Moritella yayanosii</name>
    <dbReference type="NCBI Taxonomy" id="69539"/>
    <lineage>
        <taxon>Bacteria</taxon>
        <taxon>Pseudomonadati</taxon>
        <taxon>Pseudomonadota</taxon>
        <taxon>Gammaproteobacteria</taxon>
        <taxon>Alteromonadales</taxon>
        <taxon>Moritellaceae</taxon>
        <taxon>Moritella</taxon>
    </lineage>
</organism>
<keyword evidence="7 17" id="KW-0067">ATP-binding</keyword>
<feature type="binding site" evidence="17">
    <location>
        <position position="415"/>
    </location>
    <ligand>
        <name>(6S)-NADPHX</name>
        <dbReference type="ChEBI" id="CHEBI:64076"/>
    </ligand>
</feature>
<dbReference type="InterPro" id="IPR017953">
    <property type="entry name" value="Carbohydrate_kinase_pred_CS"/>
</dbReference>
<feature type="binding site" evidence="18">
    <location>
        <begin position="123"/>
        <end position="129"/>
    </location>
    <ligand>
        <name>(6S)-NADPHX</name>
        <dbReference type="ChEBI" id="CHEBI:64076"/>
    </ligand>
</feature>
<dbReference type="Proteomes" id="UP000250163">
    <property type="component" value="Chromosome MORIYA"/>
</dbReference>
<evidence type="ECO:0000256" key="8">
    <source>
        <dbReference type="ARBA" id="ARBA00022857"/>
    </source>
</evidence>
<feature type="binding site" evidence="18">
    <location>
        <begin position="56"/>
        <end position="60"/>
    </location>
    <ligand>
        <name>(6S)-NADPHX</name>
        <dbReference type="ChEBI" id="CHEBI:64076"/>
    </ligand>
</feature>
<keyword evidence="11 18" id="KW-0413">Isomerase</keyword>
<feature type="domain" description="YjeF N-terminal" evidence="21">
    <location>
        <begin position="8"/>
        <end position="208"/>
    </location>
</feature>
<keyword evidence="8 17" id="KW-0521">NADP</keyword>
<dbReference type="GO" id="GO:0046496">
    <property type="term" value="P:nicotinamide nucleotide metabolic process"/>
    <property type="evidence" value="ECO:0007669"/>
    <property type="project" value="UniProtKB-UniRule"/>
</dbReference>
<dbReference type="Gene3D" id="3.40.1190.20">
    <property type="match status" value="1"/>
</dbReference>
<evidence type="ECO:0000256" key="19">
    <source>
        <dbReference type="PIRNR" id="PIRNR017184"/>
    </source>
</evidence>
<keyword evidence="12 17" id="KW-0456">Lyase</keyword>
<evidence type="ECO:0000256" key="2">
    <source>
        <dbReference type="ARBA" id="ARBA00000909"/>
    </source>
</evidence>
<dbReference type="CDD" id="cd01171">
    <property type="entry name" value="YXKO-related"/>
    <property type="match status" value="1"/>
</dbReference>
<keyword evidence="6 17" id="KW-0547">Nucleotide-binding</keyword>
<feature type="binding site" evidence="18">
    <location>
        <position position="155"/>
    </location>
    <ligand>
        <name>K(+)</name>
        <dbReference type="ChEBI" id="CHEBI:29103"/>
    </ligand>
</feature>
<comment type="function">
    <text evidence="18">Catalyzes the epimerization of the S- and R-forms of NAD(P)HX, a damaged form of NAD(P)H that is a result of enzymatic or heat-dependent hydration. This is a prerequisite for the S-specific NAD(P)H-hydrate dehydratase to allow the repair of both epimers of NAD(P)HX.</text>
</comment>
<dbReference type="EC" id="4.2.1.136" evidence="19"/>
<dbReference type="SUPFAM" id="SSF53613">
    <property type="entry name" value="Ribokinase-like"/>
    <property type="match status" value="1"/>
</dbReference>
<comment type="cofactor">
    <cofactor evidence="17">
        <name>Mg(2+)</name>
        <dbReference type="ChEBI" id="CHEBI:18420"/>
    </cofactor>
</comment>
<protein>
    <recommendedName>
        <fullName evidence="19">Bifunctional NAD(P)H-hydrate repair enzyme</fullName>
    </recommendedName>
    <alternativeName>
        <fullName evidence="19">Nicotinamide nucleotide repair protein</fullName>
    </alternativeName>
    <domain>
        <recommendedName>
            <fullName evidence="19">ADP-dependent (S)-NAD(P)H-hydrate dehydratase</fullName>
            <ecNumber evidence="19">4.2.1.136</ecNumber>
        </recommendedName>
        <alternativeName>
            <fullName evidence="19">ADP-dependent NAD(P)HX dehydratase</fullName>
        </alternativeName>
    </domain>
    <domain>
        <recommendedName>
            <fullName evidence="19">NAD(P)H-hydrate epimerase</fullName>
            <ecNumber evidence="19">5.1.99.6</ecNumber>
        </recommendedName>
    </domain>
</protein>
<comment type="catalytic activity">
    <reaction evidence="16 17 19">
        <text>(6S)-NADPHX + ADP = AMP + phosphate + NADPH + H(+)</text>
        <dbReference type="Rhea" id="RHEA:32235"/>
        <dbReference type="ChEBI" id="CHEBI:15378"/>
        <dbReference type="ChEBI" id="CHEBI:43474"/>
        <dbReference type="ChEBI" id="CHEBI:57783"/>
        <dbReference type="ChEBI" id="CHEBI:64076"/>
        <dbReference type="ChEBI" id="CHEBI:456215"/>
        <dbReference type="ChEBI" id="CHEBI:456216"/>
        <dbReference type="EC" id="4.2.1.136"/>
    </reaction>
</comment>
<evidence type="ECO:0000256" key="6">
    <source>
        <dbReference type="ARBA" id="ARBA00022741"/>
    </source>
</evidence>
<name>A0A330LI60_9GAMM</name>
<evidence type="ECO:0000259" key="20">
    <source>
        <dbReference type="PROSITE" id="PS51383"/>
    </source>
</evidence>
<evidence type="ECO:0000256" key="1">
    <source>
        <dbReference type="ARBA" id="ARBA00000013"/>
    </source>
</evidence>
<dbReference type="KEGG" id="mya:MORIYA_0379"/>
<comment type="cofactor">
    <cofactor evidence="18 19">
        <name>K(+)</name>
        <dbReference type="ChEBI" id="CHEBI:29103"/>
    </cofactor>
    <text evidence="18 19">Binds 1 potassium ion per subunit.</text>
</comment>
<dbReference type="PIRSF" id="PIRSF017184">
    <property type="entry name" value="Nnr"/>
    <property type="match status" value="1"/>
</dbReference>
<comment type="similarity">
    <text evidence="4 19">In the C-terminal section; belongs to the NnrD/CARKD family.</text>
</comment>
<dbReference type="InterPro" id="IPR030677">
    <property type="entry name" value="Nnr"/>
</dbReference>
<dbReference type="PROSITE" id="PS01050">
    <property type="entry name" value="YJEF_C_2"/>
    <property type="match status" value="1"/>
</dbReference>
<keyword evidence="23" id="KW-1185">Reference proteome</keyword>
<accession>A0A330LI60</accession>
<dbReference type="InterPro" id="IPR000631">
    <property type="entry name" value="CARKD"/>
</dbReference>
<evidence type="ECO:0000256" key="16">
    <source>
        <dbReference type="ARBA" id="ARBA00049209"/>
    </source>
</evidence>
<dbReference type="EC" id="5.1.99.6" evidence="19"/>
<feature type="binding site" evidence="17">
    <location>
        <position position="414"/>
    </location>
    <ligand>
        <name>AMP</name>
        <dbReference type="ChEBI" id="CHEBI:456215"/>
    </ligand>
</feature>
<evidence type="ECO:0000313" key="22">
    <source>
        <dbReference type="EMBL" id="SQD76857.1"/>
    </source>
</evidence>
<feature type="binding site" evidence="18">
    <location>
        <position position="152"/>
    </location>
    <ligand>
        <name>(6S)-NADPHX</name>
        <dbReference type="ChEBI" id="CHEBI:64076"/>
    </ligand>
</feature>
<feature type="binding site" evidence="17">
    <location>
        <position position="297"/>
    </location>
    <ligand>
        <name>(6S)-NADPHX</name>
        <dbReference type="ChEBI" id="CHEBI:64076"/>
    </ligand>
</feature>
<feature type="binding site" evidence="17">
    <location>
        <begin position="386"/>
        <end position="390"/>
    </location>
    <ligand>
        <name>AMP</name>
        <dbReference type="ChEBI" id="CHEBI:456215"/>
    </ligand>
</feature>
<dbReference type="NCBIfam" id="TIGR00196">
    <property type="entry name" value="yjeF_cterm"/>
    <property type="match status" value="1"/>
</dbReference>
<evidence type="ECO:0000256" key="9">
    <source>
        <dbReference type="ARBA" id="ARBA00022958"/>
    </source>
</evidence>
<reference evidence="23" key="1">
    <citation type="submission" date="2018-05" db="EMBL/GenBank/DDBJ databases">
        <authorList>
            <person name="Cea G.-C."/>
            <person name="William W."/>
        </authorList>
    </citation>
    <scope>NUCLEOTIDE SEQUENCE [LARGE SCALE GENOMIC DNA]</scope>
    <source>
        <strain evidence="23">DB21MT 5</strain>
    </source>
</reference>
<evidence type="ECO:0000259" key="21">
    <source>
        <dbReference type="PROSITE" id="PS51385"/>
    </source>
</evidence>
<feature type="binding site" evidence="17">
    <location>
        <position position="249"/>
    </location>
    <ligand>
        <name>(6S)-NADPHX</name>
        <dbReference type="ChEBI" id="CHEBI:64076"/>
    </ligand>
</feature>
<comment type="similarity">
    <text evidence="18">Belongs to the NnrE/AIBP family.</text>
</comment>
<comment type="catalytic activity">
    <reaction evidence="15 17 19">
        <text>(6S)-NADHX + ADP = AMP + phosphate + NADH + H(+)</text>
        <dbReference type="Rhea" id="RHEA:32223"/>
        <dbReference type="ChEBI" id="CHEBI:15378"/>
        <dbReference type="ChEBI" id="CHEBI:43474"/>
        <dbReference type="ChEBI" id="CHEBI:57945"/>
        <dbReference type="ChEBI" id="CHEBI:64074"/>
        <dbReference type="ChEBI" id="CHEBI:456215"/>
        <dbReference type="ChEBI" id="CHEBI:456216"/>
        <dbReference type="EC" id="4.2.1.136"/>
    </reaction>
</comment>
<comment type="similarity">
    <text evidence="17">Belongs to the NnrD/CARKD family.</text>
</comment>
<dbReference type="PROSITE" id="PS51383">
    <property type="entry name" value="YJEF_C_3"/>
    <property type="match status" value="1"/>
</dbReference>
<dbReference type="Pfam" id="PF01256">
    <property type="entry name" value="Carb_kinase"/>
    <property type="match status" value="1"/>
</dbReference>
<dbReference type="GO" id="GO:0005524">
    <property type="term" value="F:ATP binding"/>
    <property type="evidence" value="ECO:0007669"/>
    <property type="project" value="UniProtKB-UniRule"/>
</dbReference>
<dbReference type="HAMAP" id="MF_01966">
    <property type="entry name" value="NADHX_epimerase"/>
    <property type="match status" value="1"/>
</dbReference>
<feature type="domain" description="YjeF C-terminal" evidence="20">
    <location>
        <begin position="216"/>
        <end position="468"/>
    </location>
</feature>
<evidence type="ECO:0000256" key="14">
    <source>
        <dbReference type="ARBA" id="ARBA00025153"/>
    </source>
</evidence>
<evidence type="ECO:0000256" key="7">
    <source>
        <dbReference type="ARBA" id="ARBA00022840"/>
    </source>
</evidence>
<evidence type="ECO:0000256" key="3">
    <source>
        <dbReference type="ARBA" id="ARBA00006001"/>
    </source>
</evidence>
<comment type="caution">
    <text evidence="18">Lacks conserved residue(s) required for the propagation of feature annotation.</text>
</comment>
<evidence type="ECO:0000256" key="18">
    <source>
        <dbReference type="HAMAP-Rule" id="MF_01966"/>
    </source>
</evidence>
<proteinExistence type="inferred from homology"/>
<feature type="binding site" evidence="18">
    <location>
        <position position="57"/>
    </location>
    <ligand>
        <name>K(+)</name>
        <dbReference type="ChEBI" id="CHEBI:29103"/>
    </ligand>
</feature>
<dbReference type="HAMAP" id="MF_01965">
    <property type="entry name" value="NADHX_dehydratase"/>
    <property type="match status" value="1"/>
</dbReference>
<gene>
    <name evidence="22" type="primary">nnr</name>
    <name evidence="17" type="synonym">nnrD</name>
    <name evidence="18" type="synonym">nnrE</name>
    <name evidence="22" type="ORF">MORIYA_0379</name>
</gene>
<dbReference type="GO" id="GO:0052855">
    <property type="term" value="F:ADP-dependent NAD(P)H-hydrate dehydratase activity"/>
    <property type="evidence" value="ECO:0007669"/>
    <property type="project" value="UniProtKB-UniRule"/>
</dbReference>
<evidence type="ECO:0000256" key="17">
    <source>
        <dbReference type="HAMAP-Rule" id="MF_01965"/>
    </source>
</evidence>
<dbReference type="RefSeq" id="WP_112712206.1">
    <property type="nucleotide sequence ID" value="NZ_LS483250.1"/>
</dbReference>
<dbReference type="NCBIfam" id="TIGR00197">
    <property type="entry name" value="yjeF_nterm"/>
    <property type="match status" value="1"/>
</dbReference>
<comment type="subunit">
    <text evidence="17">Homotetramer.</text>
</comment>
<evidence type="ECO:0000256" key="11">
    <source>
        <dbReference type="ARBA" id="ARBA00023235"/>
    </source>
</evidence>
<comment type="function">
    <text evidence="14 19">Bifunctional enzyme that catalyzes the epimerization of the S- and R-forms of NAD(P)HX and the dehydration of the S-form of NAD(P)HX at the expense of ADP, which is converted to AMP. This allows the repair of both epimers of NAD(P)HX, a damaged form of NAD(P)H that is a result of enzymatic or heat-dependent hydration.</text>
</comment>
<dbReference type="GO" id="GO:0110051">
    <property type="term" value="P:metabolite repair"/>
    <property type="evidence" value="ECO:0007669"/>
    <property type="project" value="TreeGrafter"/>
</dbReference>
<comment type="similarity">
    <text evidence="3 19">In the N-terminal section; belongs to the NnrE/AIBP family.</text>
</comment>
<keyword evidence="13" id="KW-0511">Multifunctional enzyme</keyword>
<evidence type="ECO:0000256" key="13">
    <source>
        <dbReference type="ARBA" id="ARBA00023268"/>
    </source>
</evidence>
<dbReference type="OrthoDB" id="9806925at2"/>
<dbReference type="InterPro" id="IPR004443">
    <property type="entry name" value="YjeF_N_dom"/>
</dbReference>
<dbReference type="GO" id="GO:0046872">
    <property type="term" value="F:metal ion binding"/>
    <property type="evidence" value="ECO:0007669"/>
    <property type="project" value="UniProtKB-UniRule"/>
</dbReference>
<keyword evidence="10 17" id="KW-0520">NAD</keyword>
<dbReference type="PANTHER" id="PTHR12592:SF0">
    <property type="entry name" value="ATP-DEPENDENT (S)-NAD(P)H-HYDRATE DEHYDRATASE"/>
    <property type="match status" value="1"/>
</dbReference>
<keyword evidence="5 18" id="KW-0479">Metal-binding</keyword>
<dbReference type="PANTHER" id="PTHR12592">
    <property type="entry name" value="ATP-DEPENDENT (S)-NAD(P)H-HYDRATE DEHYDRATASE FAMILY MEMBER"/>
    <property type="match status" value="1"/>
</dbReference>